<protein>
    <submittedName>
        <fullName evidence="2">WGR domain protein</fullName>
    </submittedName>
</protein>
<evidence type="ECO:0000313" key="2">
    <source>
        <dbReference type="EMBL" id="EMO43700.1"/>
    </source>
</evidence>
<reference evidence="2 3" key="1">
    <citation type="submission" date="2013-01" db="EMBL/GenBank/DDBJ databases">
        <authorList>
            <person name="Harkins D.M."/>
            <person name="Durkin A.S."/>
            <person name="Brinkac L.M."/>
            <person name="Haft D.H."/>
            <person name="Selengut J.D."/>
            <person name="Sanka R."/>
            <person name="DePew J."/>
            <person name="Purushe J."/>
            <person name="Matthias M.A."/>
            <person name="Vinetz J.M."/>
            <person name="Sutton G.G."/>
            <person name="Nierman W.C."/>
            <person name="Fouts D.E."/>
        </authorList>
    </citation>
    <scope>NUCLEOTIDE SEQUENCE [LARGE SCALE GENOMIC DNA]</scope>
    <source>
        <strain evidence="2 3">ZUN179</strain>
    </source>
</reference>
<dbReference type="InterPro" id="IPR049809">
    <property type="entry name" value="YehF/YfeS-like_WGR"/>
</dbReference>
<dbReference type="InterPro" id="IPR008893">
    <property type="entry name" value="WGR_domain"/>
</dbReference>
<gene>
    <name evidence="2" type="ORF">LEP1GSC187_2518</name>
</gene>
<dbReference type="SUPFAM" id="SSF142921">
    <property type="entry name" value="WGR domain-like"/>
    <property type="match status" value="1"/>
</dbReference>
<accession>M6UGN2</accession>
<dbReference type="Gene3D" id="2.20.140.10">
    <property type="entry name" value="WGR domain"/>
    <property type="match status" value="1"/>
</dbReference>
<dbReference type="CDD" id="cd07996">
    <property type="entry name" value="WGR_MMR_like"/>
    <property type="match status" value="1"/>
</dbReference>
<comment type="caution">
    <text evidence="2">The sequence shown here is derived from an EMBL/GenBank/DDBJ whole genome shotgun (WGS) entry which is preliminary data.</text>
</comment>
<dbReference type="InterPro" id="IPR050458">
    <property type="entry name" value="LolB"/>
</dbReference>
<dbReference type="PROSITE" id="PS51977">
    <property type="entry name" value="WGR"/>
    <property type="match status" value="1"/>
</dbReference>
<feature type="domain" description="WGR" evidence="1">
    <location>
        <begin position="1"/>
        <end position="80"/>
    </location>
</feature>
<dbReference type="SMART" id="SM00773">
    <property type="entry name" value="WGR"/>
    <property type="match status" value="1"/>
</dbReference>
<dbReference type="PANTHER" id="PTHR30634">
    <property type="entry name" value="OUTER MEMBRANE LOLAB LIPOPROTEIN INSERTION APPARATUS"/>
    <property type="match status" value="1"/>
</dbReference>
<dbReference type="Proteomes" id="UP000012160">
    <property type="component" value="Unassembled WGS sequence"/>
</dbReference>
<organism evidence="2 3">
    <name type="scientific">Leptospira santarosai str. ZUN179</name>
    <dbReference type="NCBI Taxonomy" id="1049985"/>
    <lineage>
        <taxon>Bacteria</taxon>
        <taxon>Pseudomonadati</taxon>
        <taxon>Spirochaetota</taxon>
        <taxon>Spirochaetia</taxon>
        <taxon>Leptospirales</taxon>
        <taxon>Leptospiraceae</taxon>
        <taxon>Leptospira</taxon>
    </lineage>
</organism>
<dbReference type="EMBL" id="AHOQ02000049">
    <property type="protein sequence ID" value="EMO43700.1"/>
    <property type="molecule type" value="Genomic_DNA"/>
</dbReference>
<dbReference type="PANTHER" id="PTHR30634:SF13">
    <property type="entry name" value="PROTEIN YEHF"/>
    <property type="match status" value="1"/>
</dbReference>
<name>M6UGN2_9LEPT</name>
<dbReference type="Pfam" id="PF05406">
    <property type="entry name" value="WGR"/>
    <property type="match status" value="1"/>
</dbReference>
<dbReference type="AlphaFoldDB" id="M6UGN2"/>
<proteinExistence type="predicted"/>
<evidence type="ECO:0000313" key="3">
    <source>
        <dbReference type="Proteomes" id="UP000012160"/>
    </source>
</evidence>
<sequence>MKHHLTFKDDKSDKFWNIEVGGTSFTVTYGKTGTAGQTQTKSFDDEKKCLKEAEKLLAEKLKKGYVEVGIEKNDSVNKKEEIVESKNAYLEEWETIVKSKDLPKALVRHFAYLADTPDGKQGLFPSNSSHLKIKYG</sequence>
<dbReference type="InterPro" id="IPR036930">
    <property type="entry name" value="WGR_dom_sf"/>
</dbReference>
<evidence type="ECO:0000259" key="1">
    <source>
        <dbReference type="PROSITE" id="PS51977"/>
    </source>
</evidence>